<dbReference type="PANTHER" id="PTHR35007">
    <property type="entry name" value="INTEGRAL MEMBRANE PROTEIN-RELATED"/>
    <property type="match status" value="1"/>
</dbReference>
<feature type="transmembrane region" description="Helical" evidence="6">
    <location>
        <begin position="127"/>
        <end position="147"/>
    </location>
</feature>
<dbReference type="GO" id="GO:0005886">
    <property type="term" value="C:plasma membrane"/>
    <property type="evidence" value="ECO:0007669"/>
    <property type="project" value="UniProtKB-SubCell"/>
</dbReference>
<name>A0A6N7ED94_9MICO</name>
<feature type="transmembrane region" description="Helical" evidence="6">
    <location>
        <begin position="283"/>
        <end position="301"/>
    </location>
</feature>
<keyword evidence="3 6" id="KW-0812">Transmembrane</keyword>
<gene>
    <name evidence="8" type="ORF">GB881_02665</name>
</gene>
<comment type="caution">
    <text evidence="8">The sequence shown here is derived from an EMBL/GenBank/DDBJ whole genome shotgun (WGS) entry which is preliminary data.</text>
</comment>
<evidence type="ECO:0000259" key="7">
    <source>
        <dbReference type="Pfam" id="PF00482"/>
    </source>
</evidence>
<feature type="transmembrane region" description="Helical" evidence="6">
    <location>
        <begin position="101"/>
        <end position="121"/>
    </location>
</feature>
<evidence type="ECO:0000256" key="3">
    <source>
        <dbReference type="ARBA" id="ARBA00022692"/>
    </source>
</evidence>
<reference evidence="8 9" key="1">
    <citation type="submission" date="2019-10" db="EMBL/GenBank/DDBJ databases">
        <title>Georgenia wutianyii sp. nov. and Georgenia yuyongxinii sp. nov. isolated from plateau pika (Ochotona curzoniae) in the Qinghai-Tibet plateau of China.</title>
        <authorList>
            <person name="Tian Z."/>
        </authorList>
    </citation>
    <scope>NUCLEOTIDE SEQUENCE [LARGE SCALE GENOMIC DNA]</scope>
    <source>
        <strain evidence="8 9">JCM 19765</strain>
    </source>
</reference>
<dbReference type="Proteomes" id="UP000437709">
    <property type="component" value="Unassembled WGS sequence"/>
</dbReference>
<keyword evidence="5 6" id="KW-0472">Membrane</keyword>
<dbReference type="Pfam" id="PF00482">
    <property type="entry name" value="T2SSF"/>
    <property type="match status" value="1"/>
</dbReference>
<evidence type="ECO:0000256" key="1">
    <source>
        <dbReference type="ARBA" id="ARBA00004651"/>
    </source>
</evidence>
<dbReference type="PANTHER" id="PTHR35007:SF1">
    <property type="entry name" value="PILUS ASSEMBLY PROTEIN"/>
    <property type="match status" value="1"/>
</dbReference>
<protein>
    <recommendedName>
        <fullName evidence="7">Type II secretion system protein GspF domain-containing protein</fullName>
    </recommendedName>
</protein>
<dbReference type="AlphaFoldDB" id="A0A6N7ED94"/>
<proteinExistence type="predicted"/>
<keyword evidence="9" id="KW-1185">Reference proteome</keyword>
<dbReference type="EMBL" id="WHPC01000005">
    <property type="protein sequence ID" value="MPV35960.1"/>
    <property type="molecule type" value="Genomic_DNA"/>
</dbReference>
<accession>A0A6N7ED94</accession>
<dbReference type="OrthoDB" id="5243064at2"/>
<evidence type="ECO:0000313" key="8">
    <source>
        <dbReference type="EMBL" id="MPV35960.1"/>
    </source>
</evidence>
<comment type="subcellular location">
    <subcellularLocation>
        <location evidence="1">Cell membrane</location>
        <topology evidence="1">Multi-pass membrane protein</topology>
    </subcellularLocation>
</comment>
<sequence length="304" mass="32817">MSTGLLLFMLAGGLVGLAVFALVYAFTPAQPDLSDAVARIERKRTTPPGAGATTSQESASRTVRVGNWAGKTLPPNLWVRTPERELALLRISHDRFYGEKLVFASLGLAIPPVLTMLFSLLGLRLPFTIPVIASLALAAVLFFIPNYNTIDDARRARTEFRHALVAYIDLVALERAAGAGPRQAMEAAAEVGNSWVFKRLAEDLARSRWSGVPPWDSLRALADELGLAELNDFADIMRLSGEQSTSVYANLRARADAMRSAILGEQLAEANATGERMTIPGSLLGVVFMGLLVAPAVLQMLTRT</sequence>
<evidence type="ECO:0000313" key="9">
    <source>
        <dbReference type="Proteomes" id="UP000437709"/>
    </source>
</evidence>
<feature type="transmembrane region" description="Helical" evidence="6">
    <location>
        <begin position="6"/>
        <end position="26"/>
    </location>
</feature>
<evidence type="ECO:0000256" key="6">
    <source>
        <dbReference type="SAM" id="Phobius"/>
    </source>
</evidence>
<evidence type="ECO:0000256" key="4">
    <source>
        <dbReference type="ARBA" id="ARBA00022989"/>
    </source>
</evidence>
<keyword evidence="2" id="KW-1003">Cell membrane</keyword>
<organism evidence="8 9">
    <name type="scientific">Georgenia subflava</name>
    <dbReference type="NCBI Taxonomy" id="1622177"/>
    <lineage>
        <taxon>Bacteria</taxon>
        <taxon>Bacillati</taxon>
        <taxon>Actinomycetota</taxon>
        <taxon>Actinomycetes</taxon>
        <taxon>Micrococcales</taxon>
        <taxon>Bogoriellaceae</taxon>
        <taxon>Georgenia</taxon>
    </lineage>
</organism>
<keyword evidence="4 6" id="KW-1133">Transmembrane helix</keyword>
<evidence type="ECO:0000256" key="5">
    <source>
        <dbReference type="ARBA" id="ARBA00023136"/>
    </source>
</evidence>
<dbReference type="InterPro" id="IPR018076">
    <property type="entry name" value="T2SS_GspF_dom"/>
</dbReference>
<evidence type="ECO:0000256" key="2">
    <source>
        <dbReference type="ARBA" id="ARBA00022475"/>
    </source>
</evidence>
<feature type="domain" description="Type II secretion system protein GspF" evidence="7">
    <location>
        <begin position="168"/>
        <end position="295"/>
    </location>
</feature>
<dbReference type="RefSeq" id="WP_152193256.1">
    <property type="nucleotide sequence ID" value="NZ_VUKD01000001.1"/>
</dbReference>